<evidence type="ECO:0008006" key="4">
    <source>
        <dbReference type="Google" id="ProtNLM"/>
    </source>
</evidence>
<dbReference type="AlphaFoldDB" id="A0A9Q3HIG5"/>
<comment type="caution">
    <text evidence="2">The sequence shown here is derived from an EMBL/GenBank/DDBJ whole genome shotgun (WGS) entry which is preliminary data.</text>
</comment>
<accession>A0A9Q3HIG5</accession>
<evidence type="ECO:0000313" key="3">
    <source>
        <dbReference type="Proteomes" id="UP000765509"/>
    </source>
</evidence>
<evidence type="ECO:0000256" key="1">
    <source>
        <dbReference type="SAM" id="SignalP"/>
    </source>
</evidence>
<protein>
    <recommendedName>
        <fullName evidence="4">Secreted protein</fullName>
    </recommendedName>
</protein>
<dbReference type="Proteomes" id="UP000765509">
    <property type="component" value="Unassembled WGS sequence"/>
</dbReference>
<sequence>MSKYTLLLVLLCLRFSWSQILPSRQRCELRYGPPENDPSKVLVQCRNLRRKWYLCVRKSCTTPKGDFYFKDCKSGFVTGTKFYIWPTDIAANPYNKLINVVAGVYSTTLDGHRTSLVPQDTFYCTWATESDQNAVRPECGKCYEWKNRPGRSGKKP</sequence>
<proteinExistence type="predicted"/>
<keyword evidence="3" id="KW-1185">Reference proteome</keyword>
<organism evidence="2 3">
    <name type="scientific">Austropuccinia psidii MF-1</name>
    <dbReference type="NCBI Taxonomy" id="1389203"/>
    <lineage>
        <taxon>Eukaryota</taxon>
        <taxon>Fungi</taxon>
        <taxon>Dikarya</taxon>
        <taxon>Basidiomycota</taxon>
        <taxon>Pucciniomycotina</taxon>
        <taxon>Pucciniomycetes</taxon>
        <taxon>Pucciniales</taxon>
        <taxon>Sphaerophragmiaceae</taxon>
        <taxon>Austropuccinia</taxon>
    </lineage>
</organism>
<keyword evidence="1" id="KW-0732">Signal</keyword>
<reference evidence="2" key="1">
    <citation type="submission" date="2021-03" db="EMBL/GenBank/DDBJ databases">
        <title>Draft genome sequence of rust myrtle Austropuccinia psidii MF-1, a brazilian biotype.</title>
        <authorList>
            <person name="Quecine M.C."/>
            <person name="Pachon D.M.R."/>
            <person name="Bonatelli M.L."/>
            <person name="Correr F.H."/>
            <person name="Franceschini L.M."/>
            <person name="Leite T.F."/>
            <person name="Margarido G.R.A."/>
            <person name="Almeida C.A."/>
            <person name="Ferrarezi J.A."/>
            <person name="Labate C.A."/>
        </authorList>
    </citation>
    <scope>NUCLEOTIDE SEQUENCE</scope>
    <source>
        <strain evidence="2">MF-1</strain>
    </source>
</reference>
<feature type="signal peptide" evidence="1">
    <location>
        <begin position="1"/>
        <end position="18"/>
    </location>
</feature>
<name>A0A9Q3HIG5_9BASI</name>
<evidence type="ECO:0000313" key="2">
    <source>
        <dbReference type="EMBL" id="MBW0506633.1"/>
    </source>
</evidence>
<feature type="chain" id="PRO_5040326168" description="Secreted protein" evidence="1">
    <location>
        <begin position="19"/>
        <end position="156"/>
    </location>
</feature>
<dbReference type="EMBL" id="AVOT02019202">
    <property type="protein sequence ID" value="MBW0506633.1"/>
    <property type="molecule type" value="Genomic_DNA"/>
</dbReference>
<gene>
    <name evidence="2" type="ORF">O181_046348</name>
</gene>